<feature type="region of interest" description="Disordered" evidence="1">
    <location>
        <begin position="165"/>
        <end position="187"/>
    </location>
</feature>
<accession>A0A0C3QFX9</accession>
<organism evidence="2 3">
    <name type="scientific">Tulasnella calospora MUT 4182</name>
    <dbReference type="NCBI Taxonomy" id="1051891"/>
    <lineage>
        <taxon>Eukaryota</taxon>
        <taxon>Fungi</taxon>
        <taxon>Dikarya</taxon>
        <taxon>Basidiomycota</taxon>
        <taxon>Agaricomycotina</taxon>
        <taxon>Agaricomycetes</taxon>
        <taxon>Cantharellales</taxon>
        <taxon>Tulasnellaceae</taxon>
        <taxon>Tulasnella</taxon>
    </lineage>
</organism>
<evidence type="ECO:0000256" key="1">
    <source>
        <dbReference type="SAM" id="MobiDB-lite"/>
    </source>
</evidence>
<gene>
    <name evidence="2" type="ORF">M407DRAFT_25559</name>
</gene>
<evidence type="ECO:0000313" key="3">
    <source>
        <dbReference type="Proteomes" id="UP000054248"/>
    </source>
</evidence>
<dbReference type="AlphaFoldDB" id="A0A0C3QFX9"/>
<name>A0A0C3QFX9_9AGAM</name>
<dbReference type="HOGENOM" id="CLU_1451031_0_0_1"/>
<dbReference type="Proteomes" id="UP000054248">
    <property type="component" value="Unassembled WGS sequence"/>
</dbReference>
<reference evidence="3" key="2">
    <citation type="submission" date="2015-01" db="EMBL/GenBank/DDBJ databases">
        <title>Evolutionary Origins and Diversification of the Mycorrhizal Mutualists.</title>
        <authorList>
            <consortium name="DOE Joint Genome Institute"/>
            <consortium name="Mycorrhizal Genomics Consortium"/>
            <person name="Kohler A."/>
            <person name="Kuo A."/>
            <person name="Nagy L.G."/>
            <person name="Floudas D."/>
            <person name="Copeland A."/>
            <person name="Barry K.W."/>
            <person name="Cichocki N."/>
            <person name="Veneault-Fourrey C."/>
            <person name="LaButti K."/>
            <person name="Lindquist E.A."/>
            <person name="Lipzen A."/>
            <person name="Lundell T."/>
            <person name="Morin E."/>
            <person name="Murat C."/>
            <person name="Riley R."/>
            <person name="Ohm R."/>
            <person name="Sun H."/>
            <person name="Tunlid A."/>
            <person name="Henrissat B."/>
            <person name="Grigoriev I.V."/>
            <person name="Hibbett D.S."/>
            <person name="Martin F."/>
        </authorList>
    </citation>
    <scope>NUCLEOTIDE SEQUENCE [LARGE SCALE GENOMIC DNA]</scope>
    <source>
        <strain evidence="3">MUT 4182</strain>
    </source>
</reference>
<dbReference type="STRING" id="1051891.A0A0C3QFX9"/>
<evidence type="ECO:0000313" key="2">
    <source>
        <dbReference type="EMBL" id="KIO25126.1"/>
    </source>
</evidence>
<sequence length="187" mass="21523">VDIPSQDRLVYILPDGSVRRGQDPADHWWIYFRNARGEEAILDLGAYTWNVATFVYTAPYKEFEPLFLGPAVFQSQDANGVSNTGTLKYTEQERFSVLTDEVFGSAIIEKPAAWDALPQLFDRLEAILQREFDEPEKKVVRLWIERVFMKLTYVIFEGDWKKWPAAPPIDVDSEETAKKAQESLSNE</sequence>
<protein>
    <submittedName>
        <fullName evidence="2">Uncharacterized protein</fullName>
    </submittedName>
</protein>
<dbReference type="OrthoDB" id="341421at2759"/>
<feature type="non-terminal residue" evidence="2">
    <location>
        <position position="1"/>
    </location>
</feature>
<proteinExistence type="predicted"/>
<reference evidence="2 3" key="1">
    <citation type="submission" date="2014-04" db="EMBL/GenBank/DDBJ databases">
        <authorList>
            <consortium name="DOE Joint Genome Institute"/>
            <person name="Kuo A."/>
            <person name="Girlanda M."/>
            <person name="Perotto S."/>
            <person name="Kohler A."/>
            <person name="Nagy L.G."/>
            <person name="Floudas D."/>
            <person name="Copeland A."/>
            <person name="Barry K.W."/>
            <person name="Cichocki N."/>
            <person name="Veneault-Fourrey C."/>
            <person name="LaButti K."/>
            <person name="Lindquist E.A."/>
            <person name="Lipzen A."/>
            <person name="Lundell T."/>
            <person name="Morin E."/>
            <person name="Murat C."/>
            <person name="Sun H."/>
            <person name="Tunlid A."/>
            <person name="Henrissat B."/>
            <person name="Grigoriev I.V."/>
            <person name="Hibbett D.S."/>
            <person name="Martin F."/>
            <person name="Nordberg H.P."/>
            <person name="Cantor M.N."/>
            <person name="Hua S.X."/>
        </authorList>
    </citation>
    <scope>NUCLEOTIDE SEQUENCE [LARGE SCALE GENOMIC DNA]</scope>
    <source>
        <strain evidence="2 3">MUT 4182</strain>
    </source>
</reference>
<dbReference type="EMBL" id="KN823048">
    <property type="protein sequence ID" value="KIO25126.1"/>
    <property type="molecule type" value="Genomic_DNA"/>
</dbReference>
<keyword evidence="3" id="KW-1185">Reference proteome</keyword>